<feature type="domain" description="Glyoxal oxidase N-terminal" evidence="2">
    <location>
        <begin position="21"/>
        <end position="222"/>
    </location>
</feature>
<evidence type="ECO:0000256" key="1">
    <source>
        <dbReference type="ARBA" id="ARBA00022729"/>
    </source>
</evidence>
<evidence type="ECO:0000313" key="5">
    <source>
        <dbReference type="Proteomes" id="UP001497392"/>
    </source>
</evidence>
<evidence type="ECO:0000313" key="4">
    <source>
        <dbReference type="EMBL" id="CAL5224105.1"/>
    </source>
</evidence>
<evidence type="ECO:0000259" key="3">
    <source>
        <dbReference type="Pfam" id="PF09118"/>
    </source>
</evidence>
<dbReference type="Gene3D" id="2.60.40.10">
    <property type="entry name" value="Immunoglobulins"/>
    <property type="match status" value="1"/>
</dbReference>
<dbReference type="Gene3D" id="2.130.10.80">
    <property type="entry name" value="Galactose oxidase/kelch, beta-propeller"/>
    <property type="match status" value="1"/>
</dbReference>
<evidence type="ECO:0000259" key="2">
    <source>
        <dbReference type="Pfam" id="PF07250"/>
    </source>
</evidence>
<name>A0ABP1FW31_9CHLO</name>
<dbReference type="InterPro" id="IPR015202">
    <property type="entry name" value="GO-like_E_set"/>
</dbReference>
<dbReference type="PANTHER" id="PTHR32208:SF21">
    <property type="entry name" value="LOW QUALITY PROTEIN: ALDEHYDE OXIDASE GLOX-LIKE"/>
    <property type="match status" value="1"/>
</dbReference>
<dbReference type="InterPro" id="IPR014756">
    <property type="entry name" value="Ig_E-set"/>
</dbReference>
<comment type="caution">
    <text evidence="4">The sequence shown here is derived from an EMBL/GenBank/DDBJ whole genome shotgun (WGS) entry which is preliminary data.</text>
</comment>
<dbReference type="Pfam" id="PF09118">
    <property type="entry name" value="GO-like_E_set"/>
    <property type="match status" value="1"/>
</dbReference>
<keyword evidence="1" id="KW-0732">Signal</keyword>
<dbReference type="EMBL" id="CAXHTA020000010">
    <property type="protein sequence ID" value="CAL5224105.1"/>
    <property type="molecule type" value="Genomic_DNA"/>
</dbReference>
<reference evidence="4 5" key="1">
    <citation type="submission" date="2024-06" db="EMBL/GenBank/DDBJ databases">
        <authorList>
            <person name="Kraege A."/>
            <person name="Thomma B."/>
        </authorList>
    </citation>
    <scope>NUCLEOTIDE SEQUENCE [LARGE SCALE GENOMIC DNA]</scope>
</reference>
<sequence length="402" mass="42264">MSISFNDMFTQLDEAWPLASYPFLAVLPTSEVIMMVGSLVALYTISPSTFSLAFSRNLPMRPDGIPWTYPQTGVATLLPLDPADNYAVKVLSAGGCSEDLAGLTTPATNAAYIFDLATVTWSATPTPMTQPRVIGNVILLPTSQVLIINGAGTGTSGFGTGIGGGNTLNPVLQPEIYDIATSSWSGPKAAASNPRLYHSTAILLPSGEVLVSGSEVTQDFTAEIYRPSYLSSPHQPFINMPTAPQSLAYGSTLQLSWGRTSTLPSEDVDHGVLIKSGAITHSTHFDQRMVILVTTSASPVTSQSVGGLNSRSGTIVVQMPPSNLIAPPGQYMLFLLGKDNTPSPAIYVSLGVPVPANAPQPPQDSGVGYNLLANTAYATGSDLFNFYCAGGQCLTVPMRRGL</sequence>
<dbReference type="PANTHER" id="PTHR32208">
    <property type="entry name" value="SECRETED PROTEIN-RELATED"/>
    <property type="match status" value="1"/>
</dbReference>
<gene>
    <name evidence="4" type="primary">g6736</name>
    <name evidence="4" type="ORF">VP750_LOCUS5764</name>
</gene>
<dbReference type="CDD" id="cd02851">
    <property type="entry name" value="E_set_GO_C"/>
    <property type="match status" value="1"/>
</dbReference>
<proteinExistence type="predicted"/>
<dbReference type="InterPro" id="IPR009880">
    <property type="entry name" value="Glyoxal_oxidase_N"/>
</dbReference>
<keyword evidence="5" id="KW-1185">Reference proteome</keyword>
<feature type="domain" description="Galactose oxidase-like Early set" evidence="3">
    <location>
        <begin position="243"/>
        <end position="349"/>
    </location>
</feature>
<dbReference type="Proteomes" id="UP001497392">
    <property type="component" value="Unassembled WGS sequence"/>
</dbReference>
<dbReference type="InterPro" id="IPR011043">
    <property type="entry name" value="Gal_Oxase/kelch_b-propeller"/>
</dbReference>
<dbReference type="InterPro" id="IPR037293">
    <property type="entry name" value="Gal_Oxidase_central_sf"/>
</dbReference>
<dbReference type="SUPFAM" id="SSF81296">
    <property type="entry name" value="E set domains"/>
    <property type="match status" value="1"/>
</dbReference>
<dbReference type="SUPFAM" id="SSF50965">
    <property type="entry name" value="Galactose oxidase, central domain"/>
    <property type="match status" value="1"/>
</dbReference>
<protein>
    <submittedName>
        <fullName evidence="4">G6736 protein</fullName>
    </submittedName>
</protein>
<organism evidence="4 5">
    <name type="scientific">Coccomyxa viridis</name>
    <dbReference type="NCBI Taxonomy" id="1274662"/>
    <lineage>
        <taxon>Eukaryota</taxon>
        <taxon>Viridiplantae</taxon>
        <taxon>Chlorophyta</taxon>
        <taxon>core chlorophytes</taxon>
        <taxon>Trebouxiophyceae</taxon>
        <taxon>Trebouxiophyceae incertae sedis</taxon>
        <taxon>Coccomyxaceae</taxon>
        <taxon>Coccomyxa</taxon>
    </lineage>
</organism>
<dbReference type="Pfam" id="PF07250">
    <property type="entry name" value="Glyoxal_oxid_N"/>
    <property type="match status" value="1"/>
</dbReference>
<dbReference type="InterPro" id="IPR013783">
    <property type="entry name" value="Ig-like_fold"/>
</dbReference>
<accession>A0ABP1FW31</accession>